<reference evidence="2" key="1">
    <citation type="journal article" date="2019" name="Int. J. Syst. Evol. Microbiol.">
        <title>The Global Catalogue of Microorganisms (GCM) 10K type strain sequencing project: providing services to taxonomists for standard genome sequencing and annotation.</title>
        <authorList>
            <consortium name="The Broad Institute Genomics Platform"/>
            <consortium name="The Broad Institute Genome Sequencing Center for Infectious Disease"/>
            <person name="Wu L."/>
            <person name="Ma J."/>
        </authorList>
    </citation>
    <scope>NUCLEOTIDE SEQUENCE [LARGE SCALE GENOMIC DNA]</scope>
    <source>
        <strain evidence="2">JCM 17459</strain>
    </source>
</reference>
<evidence type="ECO:0000313" key="2">
    <source>
        <dbReference type="Proteomes" id="UP001499841"/>
    </source>
</evidence>
<gene>
    <name evidence="1" type="ORF">GCM10022262_40670</name>
</gene>
<evidence type="ECO:0000313" key="1">
    <source>
        <dbReference type="EMBL" id="GAA3512544.1"/>
    </source>
</evidence>
<sequence length="107" mass="11780">MPVASAALILRDAAHPSQDRRVRVAASRTWQVTRMGLVLGVVAARAVPRMTAEHHPHHHQRARQEHRITEGLTRVNGQWDVLVGGRVISLWADSSSPCPRSVDLPGC</sequence>
<name>A0ABP6UM52_9MICO</name>
<dbReference type="Proteomes" id="UP001499841">
    <property type="component" value="Unassembled WGS sequence"/>
</dbReference>
<comment type="caution">
    <text evidence="1">The sequence shown here is derived from an EMBL/GenBank/DDBJ whole genome shotgun (WGS) entry which is preliminary data.</text>
</comment>
<organism evidence="1 2">
    <name type="scientific">Georgenia daeguensis</name>
    <dbReference type="NCBI Taxonomy" id="908355"/>
    <lineage>
        <taxon>Bacteria</taxon>
        <taxon>Bacillati</taxon>
        <taxon>Actinomycetota</taxon>
        <taxon>Actinomycetes</taxon>
        <taxon>Micrococcales</taxon>
        <taxon>Bogoriellaceae</taxon>
        <taxon>Georgenia</taxon>
    </lineage>
</organism>
<evidence type="ECO:0008006" key="3">
    <source>
        <dbReference type="Google" id="ProtNLM"/>
    </source>
</evidence>
<dbReference type="EMBL" id="BAABBA010000038">
    <property type="protein sequence ID" value="GAA3512544.1"/>
    <property type="molecule type" value="Genomic_DNA"/>
</dbReference>
<protein>
    <recommendedName>
        <fullName evidence="3">Secreted protein</fullName>
    </recommendedName>
</protein>
<keyword evidence="2" id="KW-1185">Reference proteome</keyword>
<proteinExistence type="predicted"/>
<accession>A0ABP6UM52</accession>